<dbReference type="Pfam" id="PF18922">
    <property type="entry name" value="DUF5672"/>
    <property type="match status" value="1"/>
</dbReference>
<dbReference type="STRING" id="1267423.SAMN05216290_1160"/>
<evidence type="ECO:0000259" key="1">
    <source>
        <dbReference type="Pfam" id="PF18922"/>
    </source>
</evidence>
<organism evidence="2 3">
    <name type="scientific">Roseivirga pacifica</name>
    <dbReference type="NCBI Taxonomy" id="1267423"/>
    <lineage>
        <taxon>Bacteria</taxon>
        <taxon>Pseudomonadati</taxon>
        <taxon>Bacteroidota</taxon>
        <taxon>Cytophagia</taxon>
        <taxon>Cytophagales</taxon>
        <taxon>Roseivirgaceae</taxon>
        <taxon>Roseivirga</taxon>
    </lineage>
</organism>
<dbReference type="Proteomes" id="UP000199437">
    <property type="component" value="Unassembled WGS sequence"/>
</dbReference>
<dbReference type="AlphaFoldDB" id="A0A1I0NF81"/>
<feature type="domain" description="DUF5672" evidence="1">
    <location>
        <begin position="138"/>
        <end position="274"/>
    </location>
</feature>
<dbReference type="EMBL" id="FOIR01000001">
    <property type="protein sequence ID" value="SEW00100.1"/>
    <property type="molecule type" value="Genomic_DNA"/>
</dbReference>
<name>A0A1I0NF81_9BACT</name>
<protein>
    <recommendedName>
        <fullName evidence="1">DUF5672 domain-containing protein</fullName>
    </recommendedName>
</protein>
<evidence type="ECO:0000313" key="3">
    <source>
        <dbReference type="Proteomes" id="UP000199437"/>
    </source>
</evidence>
<dbReference type="InterPro" id="IPR043729">
    <property type="entry name" value="DUF5672"/>
</dbReference>
<accession>A0A1I0NF81</accession>
<proteinExistence type="predicted"/>
<reference evidence="3" key="1">
    <citation type="submission" date="2016-10" db="EMBL/GenBank/DDBJ databases">
        <authorList>
            <person name="Varghese N."/>
            <person name="Submissions S."/>
        </authorList>
    </citation>
    <scope>NUCLEOTIDE SEQUENCE [LARGE SCALE GENOMIC DNA]</scope>
    <source>
        <strain evidence="3">CGMCC 1.12402</strain>
    </source>
</reference>
<gene>
    <name evidence="2" type="ORF">SAMN05216290_1160</name>
</gene>
<evidence type="ECO:0000313" key="2">
    <source>
        <dbReference type="EMBL" id="SEW00100.1"/>
    </source>
</evidence>
<sequence>MFSGNEVIQLFRIHFNHEPSALELFKLAIKNYYSALNKEKLIIDLREKIELAEKKHQILWRKKIHELKETVKNYHFDNVANRAENAAVIVESRKHEDLEVIVKNVMSCLELGWSLYIFHGTNNETYVKKTFSEAPQINFISLETPTIDREQYSTLLKTPEFWKKIEAKKVLIFQTDSIMLKRGAESFLKYDYIGAPWNSKHFLSKTDVGNGGFSIRTKQTMIEISEKYKDDNLSEDVFYSKYCKINGYALPTKKIAGSFCLENTITHPSPIAVHHPLLIPQRKLSKILFGHA</sequence>
<keyword evidence="3" id="KW-1185">Reference proteome</keyword>